<dbReference type="Gene3D" id="3.30.40.10">
    <property type="entry name" value="Zinc/RING finger domain, C3HC4 (zinc finger)"/>
    <property type="match status" value="1"/>
</dbReference>
<evidence type="ECO:0000313" key="8">
    <source>
        <dbReference type="EMBL" id="KAF5388163.1"/>
    </source>
</evidence>
<feature type="compositionally biased region" description="Basic and acidic residues" evidence="6">
    <location>
        <begin position="309"/>
        <end position="324"/>
    </location>
</feature>
<keyword evidence="1" id="KW-0479">Metal-binding</keyword>
<dbReference type="GO" id="GO:0008270">
    <property type="term" value="F:zinc ion binding"/>
    <property type="evidence" value="ECO:0007669"/>
    <property type="project" value="UniProtKB-KW"/>
</dbReference>
<keyword evidence="3" id="KW-0862">Zinc</keyword>
<dbReference type="InterPro" id="IPR017907">
    <property type="entry name" value="Znf_RING_CS"/>
</dbReference>
<organism evidence="8 9">
    <name type="scientific">Tricholomella constricta</name>
    <dbReference type="NCBI Taxonomy" id="117010"/>
    <lineage>
        <taxon>Eukaryota</taxon>
        <taxon>Fungi</taxon>
        <taxon>Dikarya</taxon>
        <taxon>Basidiomycota</taxon>
        <taxon>Agaricomycotina</taxon>
        <taxon>Agaricomycetes</taxon>
        <taxon>Agaricomycetidae</taxon>
        <taxon>Agaricales</taxon>
        <taxon>Tricholomatineae</taxon>
        <taxon>Lyophyllaceae</taxon>
        <taxon>Tricholomella</taxon>
    </lineage>
</organism>
<dbReference type="InterPro" id="IPR001841">
    <property type="entry name" value="Znf_RING"/>
</dbReference>
<evidence type="ECO:0000256" key="2">
    <source>
        <dbReference type="ARBA" id="ARBA00022771"/>
    </source>
</evidence>
<evidence type="ECO:0000256" key="3">
    <source>
        <dbReference type="ARBA" id="ARBA00022833"/>
    </source>
</evidence>
<evidence type="ECO:0000313" key="9">
    <source>
        <dbReference type="Proteomes" id="UP000565441"/>
    </source>
</evidence>
<protein>
    <recommendedName>
        <fullName evidence="7">RING-type domain-containing protein</fullName>
    </recommendedName>
</protein>
<evidence type="ECO:0000256" key="6">
    <source>
        <dbReference type="SAM" id="MobiDB-lite"/>
    </source>
</evidence>
<feature type="coiled-coil region" evidence="5">
    <location>
        <begin position="282"/>
        <end position="309"/>
    </location>
</feature>
<evidence type="ECO:0000256" key="4">
    <source>
        <dbReference type="PROSITE-ProRule" id="PRU00175"/>
    </source>
</evidence>
<comment type="caution">
    <text evidence="8">The sequence shown here is derived from an EMBL/GenBank/DDBJ whole genome shotgun (WGS) entry which is preliminary data.</text>
</comment>
<name>A0A8H5MBS0_9AGAR</name>
<accession>A0A8H5MBS0</accession>
<evidence type="ECO:0000259" key="7">
    <source>
        <dbReference type="PROSITE" id="PS50089"/>
    </source>
</evidence>
<keyword evidence="9" id="KW-1185">Reference proteome</keyword>
<feature type="region of interest" description="Disordered" evidence="6">
    <location>
        <begin position="1"/>
        <end position="34"/>
    </location>
</feature>
<dbReference type="OrthoDB" id="1431934at2759"/>
<dbReference type="InterPro" id="IPR018957">
    <property type="entry name" value="Znf_C3HC4_RING-type"/>
</dbReference>
<dbReference type="EMBL" id="JAACJP010000001">
    <property type="protein sequence ID" value="KAF5388163.1"/>
    <property type="molecule type" value="Genomic_DNA"/>
</dbReference>
<evidence type="ECO:0000256" key="5">
    <source>
        <dbReference type="SAM" id="Coils"/>
    </source>
</evidence>
<dbReference type="SMART" id="SM00184">
    <property type="entry name" value="RING"/>
    <property type="match status" value="1"/>
</dbReference>
<reference evidence="8 9" key="1">
    <citation type="journal article" date="2020" name="ISME J.">
        <title>Uncovering the hidden diversity of litter-decomposition mechanisms in mushroom-forming fungi.</title>
        <authorList>
            <person name="Floudas D."/>
            <person name="Bentzer J."/>
            <person name="Ahren D."/>
            <person name="Johansson T."/>
            <person name="Persson P."/>
            <person name="Tunlid A."/>
        </authorList>
    </citation>
    <scope>NUCLEOTIDE SEQUENCE [LARGE SCALE GENOMIC DNA]</scope>
    <source>
        <strain evidence="8 9">CBS 661.87</strain>
    </source>
</reference>
<dbReference type="AlphaFoldDB" id="A0A8H5MBS0"/>
<dbReference type="Proteomes" id="UP000565441">
    <property type="component" value="Unassembled WGS sequence"/>
</dbReference>
<feature type="compositionally biased region" description="Polar residues" evidence="6">
    <location>
        <begin position="1"/>
        <end position="17"/>
    </location>
</feature>
<evidence type="ECO:0000256" key="1">
    <source>
        <dbReference type="ARBA" id="ARBA00022723"/>
    </source>
</evidence>
<dbReference type="PROSITE" id="PS00518">
    <property type="entry name" value="ZF_RING_1"/>
    <property type="match status" value="1"/>
</dbReference>
<dbReference type="InterPro" id="IPR013083">
    <property type="entry name" value="Znf_RING/FYVE/PHD"/>
</dbReference>
<feature type="region of interest" description="Disordered" evidence="6">
    <location>
        <begin position="309"/>
        <end position="360"/>
    </location>
</feature>
<keyword evidence="2 4" id="KW-0863">Zinc-finger</keyword>
<keyword evidence="5" id="KW-0175">Coiled coil</keyword>
<sequence>MHELQITPSAQQDSEMSSMGHRQGKRREQGEQAGTDVNSVLDQVFFGKQEIISHDGVSQYQKRRSPSAGRSACGLAALNCARLIFGKEDGGLAGEELIRWLLSRRVAEEITSICDYWTKASHLEMEDILDVPIFSENLSLVKAPTYSSQNDLAGFKALLQDMENASKSSSSAVMITKPPEIVACVKIPTSRGNIFLIFDSHIRPNHPLGAGFILNSTVESTATYLVKLFKSEKPSSSDVGNPFQWQLDLVRQFCGHILVSKRSSDNDTTVLTQTVLESSMKILELTAEMANLKIENSFLAKELEKTNQKLSEMKAPRKRDEAPRTKGTHGRSSLVRGWRKDKSSPDAIASNSSRMFDAQRQDDRDRMLALQLQEEFAREEQLRYEEEDQRLSVEREALVMAQQALFKCGVCLEELPEYNVVRLLQCLHSFCRDCMTEYVRSKLSEQRFPILCPVCVVEKPSSEPGVVEDSLIKQIGITESEYRVFEDLQMSIFSVLLHCRRCRDSMFVDRQEHQEAKVLVCPLPGSFVRRLFGTAGPNGKADSEPLQVVRLLFKKNPAATIWL</sequence>
<dbReference type="Pfam" id="PF00097">
    <property type="entry name" value="zf-C3HC4"/>
    <property type="match status" value="1"/>
</dbReference>
<gene>
    <name evidence="8" type="ORF">D9615_000203</name>
</gene>
<dbReference type="PROSITE" id="PS50089">
    <property type="entry name" value="ZF_RING_2"/>
    <property type="match status" value="1"/>
</dbReference>
<feature type="domain" description="RING-type" evidence="7">
    <location>
        <begin position="408"/>
        <end position="455"/>
    </location>
</feature>
<dbReference type="SUPFAM" id="SSF57850">
    <property type="entry name" value="RING/U-box"/>
    <property type="match status" value="1"/>
</dbReference>
<proteinExistence type="predicted"/>